<feature type="chain" id="PRO_5037711123" description="DUF2147 domain-containing protein" evidence="1">
    <location>
        <begin position="21"/>
        <end position="147"/>
    </location>
</feature>
<dbReference type="Pfam" id="PF09917">
    <property type="entry name" value="DUF2147"/>
    <property type="match status" value="1"/>
</dbReference>
<evidence type="ECO:0000259" key="2">
    <source>
        <dbReference type="Pfam" id="PF09917"/>
    </source>
</evidence>
<sequence length="147" mass="16617">MKHLTLLLSFTLGCLLFADAQKTSVEHTWYNAEKTSKIQIYKATDGKFYGKITWLAQPNDENGKPRTDVKNPKDNLRNTPLLNYPILKAFVQNTKDANVYEEGTVYDPKSGKTYCGKLTVEGKTLRLKGFVCGFSLLSRSSTWELAE</sequence>
<keyword evidence="1" id="KW-0732">Signal</keyword>
<dbReference type="RefSeq" id="WP_188957153.1">
    <property type="nucleotide sequence ID" value="NZ_BMIB01000005.1"/>
</dbReference>
<evidence type="ECO:0000313" key="4">
    <source>
        <dbReference type="Proteomes" id="UP000627292"/>
    </source>
</evidence>
<reference evidence="3" key="2">
    <citation type="submission" date="2020-09" db="EMBL/GenBank/DDBJ databases">
        <authorList>
            <person name="Sun Q."/>
            <person name="Zhou Y."/>
        </authorList>
    </citation>
    <scope>NUCLEOTIDE SEQUENCE</scope>
    <source>
        <strain evidence="3">CGMCC 1.15290</strain>
    </source>
</reference>
<evidence type="ECO:0000256" key="1">
    <source>
        <dbReference type="SAM" id="SignalP"/>
    </source>
</evidence>
<evidence type="ECO:0000313" key="3">
    <source>
        <dbReference type="EMBL" id="GGH78868.1"/>
    </source>
</evidence>
<name>A0A917J508_9BACT</name>
<feature type="domain" description="DUF2147" evidence="2">
    <location>
        <begin position="28"/>
        <end position="144"/>
    </location>
</feature>
<dbReference type="PANTHER" id="PTHR36919:SF2">
    <property type="entry name" value="BLL6627 PROTEIN"/>
    <property type="match status" value="1"/>
</dbReference>
<dbReference type="AlphaFoldDB" id="A0A917J508"/>
<dbReference type="EMBL" id="BMIB01000005">
    <property type="protein sequence ID" value="GGH78868.1"/>
    <property type="molecule type" value="Genomic_DNA"/>
</dbReference>
<accession>A0A917J508</accession>
<dbReference type="PANTHER" id="PTHR36919">
    <property type="entry name" value="BLR1215 PROTEIN"/>
    <property type="match status" value="1"/>
</dbReference>
<keyword evidence="4" id="KW-1185">Reference proteome</keyword>
<dbReference type="Gene3D" id="2.40.128.520">
    <property type="match status" value="1"/>
</dbReference>
<dbReference type="Proteomes" id="UP000627292">
    <property type="component" value="Unassembled WGS sequence"/>
</dbReference>
<proteinExistence type="predicted"/>
<organism evidence="3 4">
    <name type="scientific">Filimonas zeae</name>
    <dbReference type="NCBI Taxonomy" id="1737353"/>
    <lineage>
        <taxon>Bacteria</taxon>
        <taxon>Pseudomonadati</taxon>
        <taxon>Bacteroidota</taxon>
        <taxon>Chitinophagia</taxon>
        <taxon>Chitinophagales</taxon>
        <taxon>Chitinophagaceae</taxon>
        <taxon>Filimonas</taxon>
    </lineage>
</organism>
<reference evidence="3" key="1">
    <citation type="journal article" date="2014" name="Int. J. Syst. Evol. Microbiol.">
        <title>Complete genome sequence of Corynebacterium casei LMG S-19264T (=DSM 44701T), isolated from a smear-ripened cheese.</title>
        <authorList>
            <consortium name="US DOE Joint Genome Institute (JGI-PGF)"/>
            <person name="Walter F."/>
            <person name="Albersmeier A."/>
            <person name="Kalinowski J."/>
            <person name="Ruckert C."/>
        </authorList>
    </citation>
    <scope>NUCLEOTIDE SEQUENCE</scope>
    <source>
        <strain evidence="3">CGMCC 1.15290</strain>
    </source>
</reference>
<feature type="signal peptide" evidence="1">
    <location>
        <begin position="1"/>
        <end position="20"/>
    </location>
</feature>
<dbReference type="InterPro" id="IPR019223">
    <property type="entry name" value="DUF2147"/>
</dbReference>
<protein>
    <recommendedName>
        <fullName evidence="2">DUF2147 domain-containing protein</fullName>
    </recommendedName>
</protein>
<gene>
    <name evidence="3" type="ORF">GCM10011379_47370</name>
</gene>
<comment type="caution">
    <text evidence="3">The sequence shown here is derived from an EMBL/GenBank/DDBJ whole genome shotgun (WGS) entry which is preliminary data.</text>
</comment>